<feature type="compositionally biased region" description="Basic and acidic residues" evidence="1">
    <location>
        <begin position="931"/>
        <end position="944"/>
    </location>
</feature>
<evidence type="ECO:0000313" key="2">
    <source>
        <dbReference type="EMBL" id="KPJ13787.1"/>
    </source>
</evidence>
<feature type="region of interest" description="Disordered" evidence="1">
    <location>
        <begin position="1070"/>
        <end position="1089"/>
    </location>
</feature>
<evidence type="ECO:0000313" key="3">
    <source>
        <dbReference type="Proteomes" id="UP000053240"/>
    </source>
</evidence>
<feature type="compositionally biased region" description="Basic and acidic residues" evidence="1">
    <location>
        <begin position="896"/>
        <end position="909"/>
    </location>
</feature>
<gene>
    <name evidence="2" type="ORF">RR48_10971</name>
</gene>
<sequence>MTSEVDFVKTNEFIQRRKLRLQQVREQSKDIAKKIRQRAKEETLRQVIDVDSQRKKQYLECQKQFVDKLQEIYAKGLEDVGKGHKNASKQLQQGFEKKVDKSKLRGKEAVAEVRRRKQEILDKKKELLDRKLFAREVANEISREKSNVVAKTLITEKESNFAADNKEPENDNQRNVVEPVEKVDMGTQLNLNEPTNGYQTDIPELLLPENETIRDPVDVPEKLERSKRPNLFALSDEMPSSLRGGAVNTPQSQQMKSAVNLVSEHIQNRHLRLRETEARLNKRQDEELRNIKHTIMQSRASKLKGNLSDNVCQVLDNQAISVPSWRSEQNCKFCVKTCVKSALPPINSRRFKSIMNSSINKNITSARSSKKYFQMHKLEQSAFATNNSYSRSFKQPVNGINKDNCASTNSVDTAQKGSVTMYNHLTKDTRTLLTNDDDLVIREEHFDDDAFTKAQKEDTNDNVKQKEINSKIAERRNKVAMTKDNVDKEYRDTLAFLNSLPKNMSDKPIRNAFMDENRQQQLKDKREQKLRDEYRNVERQCRGHHKCKHVKCCQSNSKSAINKNDDSQYTWVPVPEIPKKQSVDDVINKHGNTVKFSNKNDYHEYRSSRKHSPPTKDIPVKSKVSNRYVETAIIKEVGDETTDCSSIISDTTTSENFALNRRNKKDILEELDPQLTDADRIIIYKILNSKNDKKKKVSKNKLVDKVRSAKESVFVKMFIMKNLAKKLKILILKARHLLINLPRVSFFFLTLDRELLDNLNSLQVCDPSSSDKDLQQGDGVRQCSCGKLHCQDVHSRNVPTDTGTAERPVFKCQCAMNTNHAEGQTIHYPSAATSTTSLKIGENVAPNNGCLKVIDDVCQENGKFYVGTTGYLKDEAYEVVIQLRKKENANGVNAAQEEKPKNQDEDTNKNTKNINVPAQSPAPEVDINENATREVTETHTEEKTSPLTNVTSHKSTDPVSAKTSPQKSKSVGSQDERRENSVYANNPTTCTVTKNATSTYTQTTSSPIHKPIFMHMSSTSTAYMSPPDIIMPKFSKRDYDASYDETYDSIKESHNSMSYKNFQSCKCKHHGQRRKKSKHQSEPVPNSKKLNYQVEDIFTSNNISSAGELSDACCKNYKTTTDSVYSRICCACSKIKTCHKHKKEAKGTKSCNHRKSMSVRDVPNKHVKYSKTNVSKRKTKTPLNPLVKEYVNKLLELNKEGMKAIEIINEECSSVPTPSSSIINDNLNLKGKSLAEKKISLEQIKNILKEKIINDLKLKDDTNDAELAKRANDQANKHSKLHTKLNKRKQLHKVKSLNISKKVSTTNECRNNLHEIQASKSTTSSSYKTDTSDQPDCLISNSCNKKDEKKSTQTKKIVIGAKDQKPAYDNIVSNGSVPLRSRSDNFPPSSHSENTIKNNHQDKLHIQPSNTSTQTNVFVSEENLVKVAEGKLQNMEKIADLTEKCTKRLSNLAKVLEEVRRNKSLFYSQLTSSDSTSDSEAERNRKKSTEKTLSPAVIVPEVHKPSAPIEEKENKIDNNTFTPLFSDIPKPINFSNPLSEADSMTTLASSKESLNIENQQRPKSKPPPALSRIYFKNDQDHVIPHELSTVLEVDSPMSLKVKSQSRNDINADVISNASVKNVDNTNTEQARKSALNISPSTSRMECLETDSLKATMIASRKLPKTTDLNGDSSDNSKLPMMDMQQFNEIMLKPFISIKEFTKKKNIENGDASNLDDHLKSVLTNDDLSSLHTENSLPDVIAELLKRKIINEPFKFDTASNVNTSTTSESSMSLLALSNSNKDKKRTTILHQGKNIVETSDTLSISSNPDLENAFQKLGMGWASSTLKKTKERLALSSSSNTSSSSGPQTRSKIPQSNADYILALQHVNTTTRRSSKDDPSKNLEQPTSLSNSMTVKEFLTNQLAKKILFTNPSSKDLTDQEFISLYETKMPEEMKKIVEHDQSGNSVGNCTSNRARTSTPVQIFRSMTYKSTSSSNTSNGLFSNADDLSSVKVTSNSIRNHSTSDKDDLTIPNYILKVTKGQSDCSKSD</sequence>
<feature type="region of interest" description="Disordered" evidence="1">
    <location>
        <begin position="1306"/>
        <end position="1352"/>
    </location>
</feature>
<protein>
    <submittedName>
        <fullName evidence="2">Protein KIAA1731-like</fullName>
    </submittedName>
</protein>
<dbReference type="InParanoid" id="A0A194R813"/>
<evidence type="ECO:0000256" key="1">
    <source>
        <dbReference type="SAM" id="MobiDB-lite"/>
    </source>
</evidence>
<feature type="region of interest" description="Disordered" evidence="1">
    <location>
        <begin position="1469"/>
        <end position="1493"/>
    </location>
</feature>
<accession>A0A194R813</accession>
<feature type="compositionally biased region" description="Basic and acidic residues" evidence="1">
    <location>
        <begin position="598"/>
        <end position="607"/>
    </location>
</feature>
<feature type="compositionally biased region" description="Basic and acidic residues" evidence="1">
    <location>
        <begin position="1480"/>
        <end position="1490"/>
    </location>
</feature>
<dbReference type="EMBL" id="KQ460615">
    <property type="protein sequence ID" value="KPJ13787.1"/>
    <property type="molecule type" value="Genomic_DNA"/>
</dbReference>
<dbReference type="Proteomes" id="UP000053240">
    <property type="component" value="Unassembled WGS sequence"/>
</dbReference>
<feature type="compositionally biased region" description="Polar residues" evidence="1">
    <location>
        <begin position="189"/>
        <end position="199"/>
    </location>
</feature>
<feature type="compositionally biased region" description="Low complexity" evidence="1">
    <location>
        <begin position="1319"/>
        <end position="1329"/>
    </location>
</feature>
<feature type="region of interest" description="Disordered" evidence="1">
    <location>
        <begin position="1832"/>
        <end position="1855"/>
    </location>
</feature>
<proteinExistence type="predicted"/>
<feature type="compositionally biased region" description="Basic and acidic residues" evidence="1">
    <location>
        <begin position="211"/>
        <end position="220"/>
    </location>
</feature>
<organism evidence="2 3">
    <name type="scientific">Papilio machaon</name>
    <name type="common">Old World swallowtail butterfly</name>
    <dbReference type="NCBI Taxonomy" id="76193"/>
    <lineage>
        <taxon>Eukaryota</taxon>
        <taxon>Metazoa</taxon>
        <taxon>Ecdysozoa</taxon>
        <taxon>Arthropoda</taxon>
        <taxon>Hexapoda</taxon>
        <taxon>Insecta</taxon>
        <taxon>Pterygota</taxon>
        <taxon>Neoptera</taxon>
        <taxon>Endopterygota</taxon>
        <taxon>Lepidoptera</taxon>
        <taxon>Glossata</taxon>
        <taxon>Ditrysia</taxon>
        <taxon>Papilionoidea</taxon>
        <taxon>Papilionidae</taxon>
        <taxon>Papilioninae</taxon>
        <taxon>Papilio</taxon>
    </lineage>
</organism>
<keyword evidence="3" id="KW-1185">Reference proteome</keyword>
<feature type="region of interest" description="Disordered" evidence="1">
    <location>
        <begin position="1869"/>
        <end position="1889"/>
    </location>
</feature>
<feature type="compositionally biased region" description="Polar residues" evidence="1">
    <location>
        <begin position="1846"/>
        <end position="1855"/>
    </location>
</feature>
<reference evidence="2 3" key="1">
    <citation type="journal article" date="2015" name="Nat. Commun.">
        <title>Outbred genome sequencing and CRISPR/Cas9 gene editing in butterflies.</title>
        <authorList>
            <person name="Li X."/>
            <person name="Fan D."/>
            <person name="Zhang W."/>
            <person name="Liu G."/>
            <person name="Zhang L."/>
            <person name="Zhao L."/>
            <person name="Fang X."/>
            <person name="Chen L."/>
            <person name="Dong Y."/>
            <person name="Chen Y."/>
            <person name="Ding Y."/>
            <person name="Zhao R."/>
            <person name="Feng M."/>
            <person name="Zhu Y."/>
            <person name="Feng Y."/>
            <person name="Jiang X."/>
            <person name="Zhu D."/>
            <person name="Xiang H."/>
            <person name="Feng X."/>
            <person name="Li S."/>
            <person name="Wang J."/>
            <person name="Zhang G."/>
            <person name="Kronforst M.R."/>
            <person name="Wang W."/>
        </authorList>
    </citation>
    <scope>NUCLEOTIDE SEQUENCE [LARGE SCALE GENOMIC DNA]</scope>
    <source>
        <strain evidence="2">Ya'a_city_454_Pm</strain>
        <tissue evidence="2">Whole body</tissue>
    </source>
</reference>
<feature type="compositionally biased region" description="Polar residues" evidence="1">
    <location>
        <begin position="1384"/>
        <end position="1396"/>
    </location>
</feature>
<feature type="region of interest" description="Disordered" evidence="1">
    <location>
        <begin position="592"/>
        <end position="620"/>
    </location>
</feature>
<feature type="region of interest" description="Disordered" evidence="1">
    <location>
        <begin position="891"/>
        <end position="981"/>
    </location>
</feature>
<feature type="compositionally biased region" description="Polar residues" evidence="1">
    <location>
        <begin position="945"/>
        <end position="973"/>
    </location>
</feature>
<name>A0A194R813_PAPMA</name>
<feature type="region of interest" description="Disordered" evidence="1">
    <location>
        <begin position="189"/>
        <end position="220"/>
    </location>
</feature>
<feature type="compositionally biased region" description="Low complexity" evidence="1">
    <location>
        <begin position="1836"/>
        <end position="1845"/>
    </location>
</feature>
<feature type="region of interest" description="Disordered" evidence="1">
    <location>
        <begin position="1369"/>
        <end position="1396"/>
    </location>
</feature>